<dbReference type="Proteomes" id="UP000315295">
    <property type="component" value="Unassembled WGS sequence"/>
</dbReference>
<evidence type="ECO:0000313" key="3">
    <source>
        <dbReference type="Proteomes" id="UP000315295"/>
    </source>
</evidence>
<reference evidence="2 3" key="1">
    <citation type="journal article" date="2019" name="G3 (Bethesda)">
        <title>Sequencing of a Wild Apple (Malus baccata) Genome Unravels the Differences Between Cultivated and Wild Apple Species Regarding Disease Resistance and Cold Tolerance.</title>
        <authorList>
            <person name="Chen X."/>
        </authorList>
    </citation>
    <scope>NUCLEOTIDE SEQUENCE [LARGE SCALE GENOMIC DNA]</scope>
    <source>
        <strain evidence="3">cv. Shandingzi</strain>
        <tissue evidence="2">Leaves</tissue>
    </source>
</reference>
<evidence type="ECO:0000313" key="2">
    <source>
        <dbReference type="EMBL" id="TQD85988.1"/>
    </source>
</evidence>
<gene>
    <name evidence="2" type="ORF">C1H46_028467</name>
</gene>
<protein>
    <submittedName>
        <fullName evidence="2">Uncharacterized protein</fullName>
    </submittedName>
</protein>
<evidence type="ECO:0000256" key="1">
    <source>
        <dbReference type="SAM" id="MobiDB-lite"/>
    </source>
</evidence>
<proteinExistence type="predicted"/>
<dbReference type="AlphaFoldDB" id="A0A540LHP0"/>
<organism evidence="2 3">
    <name type="scientific">Malus baccata</name>
    <name type="common">Siberian crab apple</name>
    <name type="synonym">Pyrus baccata</name>
    <dbReference type="NCBI Taxonomy" id="106549"/>
    <lineage>
        <taxon>Eukaryota</taxon>
        <taxon>Viridiplantae</taxon>
        <taxon>Streptophyta</taxon>
        <taxon>Embryophyta</taxon>
        <taxon>Tracheophyta</taxon>
        <taxon>Spermatophyta</taxon>
        <taxon>Magnoliopsida</taxon>
        <taxon>eudicotyledons</taxon>
        <taxon>Gunneridae</taxon>
        <taxon>Pentapetalae</taxon>
        <taxon>rosids</taxon>
        <taxon>fabids</taxon>
        <taxon>Rosales</taxon>
        <taxon>Rosaceae</taxon>
        <taxon>Amygdaloideae</taxon>
        <taxon>Maleae</taxon>
        <taxon>Malus</taxon>
    </lineage>
</organism>
<sequence>MSRLISSHRATSNGSPAPPPPLHNARSATMEPVVVASGIPDVTQALESSTSSVALPPSSRRTHRRACTLDRHRHPHPMSIAPTQTNYNFDDINESMDNYLNMLFSGWYKQWKSDLHKHFELFNDLEAAIEESCQLDGGPD</sequence>
<accession>A0A540LHP0</accession>
<comment type="caution">
    <text evidence="2">The sequence shown here is derived from an EMBL/GenBank/DDBJ whole genome shotgun (WGS) entry which is preliminary data.</text>
</comment>
<name>A0A540LHP0_MALBA</name>
<feature type="compositionally biased region" description="Polar residues" evidence="1">
    <location>
        <begin position="1"/>
        <end position="15"/>
    </location>
</feature>
<keyword evidence="3" id="KW-1185">Reference proteome</keyword>
<feature type="region of interest" description="Disordered" evidence="1">
    <location>
        <begin position="1"/>
        <end position="25"/>
    </location>
</feature>
<dbReference type="EMBL" id="VIEB01000581">
    <property type="protein sequence ID" value="TQD85988.1"/>
    <property type="molecule type" value="Genomic_DNA"/>
</dbReference>